<dbReference type="Proteomes" id="UP000092596">
    <property type="component" value="Chromosome"/>
</dbReference>
<accession>A0A1B0ZHA5</accession>
<dbReference type="GO" id="GO:0006602">
    <property type="term" value="P:creatinine catabolic process"/>
    <property type="evidence" value="ECO:0007669"/>
    <property type="project" value="InterPro"/>
</dbReference>
<dbReference type="PANTHER" id="PTHR35005">
    <property type="entry name" value="3-DEHYDRO-SCYLLO-INOSOSE HYDROLASE"/>
    <property type="match status" value="1"/>
</dbReference>
<dbReference type="GO" id="GO:0016811">
    <property type="term" value="F:hydrolase activity, acting on carbon-nitrogen (but not peptide) bonds, in linear amides"/>
    <property type="evidence" value="ECO:0007669"/>
    <property type="project" value="TreeGrafter"/>
</dbReference>
<dbReference type="PATRIC" id="fig|1630135.4.peg.816"/>
<dbReference type="InterPro" id="IPR003785">
    <property type="entry name" value="Creatininase/forma_Hydrolase"/>
</dbReference>
<evidence type="ECO:0000256" key="1">
    <source>
        <dbReference type="ARBA" id="ARBA00001947"/>
    </source>
</evidence>
<name>A0A1B0ZHA5_9MICO</name>
<dbReference type="GO" id="GO:0047789">
    <property type="term" value="F:creatininase activity"/>
    <property type="evidence" value="ECO:0007669"/>
    <property type="project" value="InterPro"/>
</dbReference>
<dbReference type="AlphaFoldDB" id="A0A1B0ZHA5"/>
<keyword evidence="4" id="KW-0862">Zinc</keyword>
<dbReference type="Gene3D" id="3.40.50.10310">
    <property type="entry name" value="Creatininase"/>
    <property type="match status" value="1"/>
</dbReference>
<evidence type="ECO:0000256" key="2">
    <source>
        <dbReference type="ARBA" id="ARBA00022723"/>
    </source>
</evidence>
<dbReference type="GO" id="GO:0046872">
    <property type="term" value="F:metal ion binding"/>
    <property type="evidence" value="ECO:0007669"/>
    <property type="project" value="UniProtKB-KW"/>
</dbReference>
<dbReference type="SUPFAM" id="SSF102215">
    <property type="entry name" value="Creatininase"/>
    <property type="match status" value="1"/>
</dbReference>
<reference evidence="6 7" key="1">
    <citation type="submission" date="2015-06" db="EMBL/GenBank/DDBJ databases">
        <title>Investigation of pathophysiology for high-risk pregnancy and development of treatment modality based on it.</title>
        <authorList>
            <person name="Kim B.-C."/>
            <person name="Lim S."/>
        </authorList>
    </citation>
    <scope>NUCLEOTIDE SEQUENCE [LARGE SCALE GENOMIC DNA]</scope>
    <source>
        <strain evidence="6 7">AD1-86</strain>
    </source>
</reference>
<evidence type="ECO:0008006" key="8">
    <source>
        <dbReference type="Google" id="ProtNLM"/>
    </source>
</evidence>
<dbReference type="EMBL" id="CP012117">
    <property type="protein sequence ID" value="ANP27364.1"/>
    <property type="molecule type" value="Genomic_DNA"/>
</dbReference>
<keyword evidence="2" id="KW-0479">Metal-binding</keyword>
<evidence type="ECO:0000313" key="7">
    <source>
        <dbReference type="Proteomes" id="UP000092596"/>
    </source>
</evidence>
<dbReference type="STRING" id="1630135.DAD186_08140"/>
<dbReference type="InterPro" id="IPR024087">
    <property type="entry name" value="Creatininase-like_sf"/>
</dbReference>
<protein>
    <recommendedName>
        <fullName evidence="8">Creatininase</fullName>
    </recommendedName>
</protein>
<dbReference type="RefSeq" id="WP_065247585.1">
    <property type="nucleotide sequence ID" value="NZ_CP012117.1"/>
</dbReference>
<dbReference type="NCBIfam" id="TIGR04448">
    <property type="entry name" value="creatininase"/>
    <property type="match status" value="1"/>
</dbReference>
<comment type="similarity">
    <text evidence="5">Belongs to the creatininase superfamily.</text>
</comment>
<proteinExistence type="inferred from homology"/>
<keyword evidence="3" id="KW-0378">Hydrolase</keyword>
<dbReference type="GO" id="GO:0009231">
    <property type="term" value="P:riboflavin biosynthetic process"/>
    <property type="evidence" value="ECO:0007669"/>
    <property type="project" value="TreeGrafter"/>
</dbReference>
<evidence type="ECO:0000313" key="6">
    <source>
        <dbReference type="EMBL" id="ANP27364.1"/>
    </source>
</evidence>
<dbReference type="InterPro" id="IPR031034">
    <property type="entry name" value="Creatininase"/>
</dbReference>
<sequence length="280" mass="30304">MHIDPTVLDAAVTSSPERDLAFTAAPEYASWCQKRSVVLIPVGALEQHGPHMPLGTDALLSHAMARGVCDLMNAKADAEIGSAKVAQPFVYGYKSQQKSGGGNHLPGTISLDAHTLTTYARDVTRGFLAQGVSSVVFVNGHYENYQFLYEGVDLALRDLGIVQGAERNALLLSYWDYVDDSTLAKVYPDGFPGWDIEHGGVLETALMMRLYPSLVNESAMIDHPAADLPRFDRLPVVPERTPETGCLSSPRGASREKGEWLFSAATSAIAADLLQELNLT</sequence>
<dbReference type="PANTHER" id="PTHR35005:SF1">
    <property type="entry name" value="2-AMINO-5-FORMYLAMINO-6-RIBOSYLAMINOPYRIMIDIN-4(3H)-ONE 5'-MONOPHOSPHATE DEFORMYLASE"/>
    <property type="match status" value="1"/>
</dbReference>
<organism evidence="6 7">
    <name type="scientific">Dermabacter vaginalis</name>
    <dbReference type="NCBI Taxonomy" id="1630135"/>
    <lineage>
        <taxon>Bacteria</taxon>
        <taxon>Bacillati</taxon>
        <taxon>Actinomycetota</taxon>
        <taxon>Actinomycetes</taxon>
        <taxon>Micrococcales</taxon>
        <taxon>Dermabacteraceae</taxon>
        <taxon>Dermabacter</taxon>
    </lineage>
</organism>
<comment type="cofactor">
    <cofactor evidence="1">
        <name>Zn(2+)</name>
        <dbReference type="ChEBI" id="CHEBI:29105"/>
    </cofactor>
</comment>
<dbReference type="KEGG" id="dva:DAD186_08140"/>
<evidence type="ECO:0000256" key="5">
    <source>
        <dbReference type="ARBA" id="ARBA00024029"/>
    </source>
</evidence>
<evidence type="ECO:0000256" key="3">
    <source>
        <dbReference type="ARBA" id="ARBA00022801"/>
    </source>
</evidence>
<gene>
    <name evidence="6" type="ORF">DAD186_08140</name>
</gene>
<dbReference type="GO" id="GO:0006601">
    <property type="term" value="P:creatine biosynthetic process"/>
    <property type="evidence" value="ECO:0007669"/>
    <property type="project" value="InterPro"/>
</dbReference>
<dbReference type="Pfam" id="PF02633">
    <property type="entry name" value="Creatininase"/>
    <property type="match status" value="1"/>
</dbReference>
<evidence type="ECO:0000256" key="4">
    <source>
        <dbReference type="ARBA" id="ARBA00022833"/>
    </source>
</evidence>